<keyword evidence="8" id="KW-0472">Membrane</keyword>
<dbReference type="GO" id="GO:0015628">
    <property type="term" value="P:protein secretion by the type II secretion system"/>
    <property type="evidence" value="ECO:0007669"/>
    <property type="project" value="InterPro"/>
</dbReference>
<name>A4BJK8_9GAMM</name>
<feature type="domain" description="General secretion pathway GspH" evidence="11">
    <location>
        <begin position="44"/>
        <end position="169"/>
    </location>
</feature>
<comment type="subcellular location">
    <subcellularLocation>
        <location evidence="1">Cell inner membrane</location>
        <topology evidence="1">Single-pass membrane protein</topology>
    </subcellularLocation>
</comment>
<dbReference type="EMBL" id="AAOE01000034">
    <property type="protein sequence ID" value="EAR07712.1"/>
    <property type="molecule type" value="Genomic_DNA"/>
</dbReference>
<dbReference type="InterPro" id="IPR022346">
    <property type="entry name" value="T2SS_GspH"/>
</dbReference>
<comment type="caution">
    <text evidence="12">The sequence shown here is derived from an EMBL/GenBank/DDBJ whole genome shotgun (WGS) entry which is preliminary data.</text>
</comment>
<dbReference type="AlphaFoldDB" id="A4BJK8"/>
<evidence type="ECO:0000256" key="6">
    <source>
        <dbReference type="ARBA" id="ARBA00022692"/>
    </source>
</evidence>
<keyword evidence="13" id="KW-1185">Reference proteome</keyword>
<dbReference type="OrthoDB" id="2313614at2"/>
<dbReference type="InterPro" id="IPR012902">
    <property type="entry name" value="N_methyl_site"/>
</dbReference>
<dbReference type="SUPFAM" id="SSF54523">
    <property type="entry name" value="Pili subunits"/>
    <property type="match status" value="1"/>
</dbReference>
<protein>
    <recommendedName>
        <fullName evidence="2">Type II secretion system protein H</fullName>
    </recommendedName>
    <alternativeName>
        <fullName evidence="10">General secretion pathway protein H</fullName>
    </alternativeName>
</protein>
<evidence type="ECO:0000256" key="8">
    <source>
        <dbReference type="ARBA" id="ARBA00023136"/>
    </source>
</evidence>
<evidence type="ECO:0000256" key="2">
    <source>
        <dbReference type="ARBA" id="ARBA00021549"/>
    </source>
</evidence>
<reference evidence="12 13" key="1">
    <citation type="submission" date="2006-02" db="EMBL/GenBank/DDBJ databases">
        <authorList>
            <person name="Pinhassi J."/>
            <person name="Pedros-Alio C."/>
            <person name="Ferriera S."/>
            <person name="Johnson J."/>
            <person name="Kravitz S."/>
            <person name="Halpern A."/>
            <person name="Remington K."/>
            <person name="Beeson K."/>
            <person name="Tran B."/>
            <person name="Rogers Y.-H."/>
            <person name="Friedman R."/>
            <person name="Venter J.C."/>
        </authorList>
    </citation>
    <scope>NUCLEOTIDE SEQUENCE [LARGE SCALE GENOMIC DNA]</scope>
    <source>
        <strain evidence="12 13">MED297</strain>
    </source>
</reference>
<evidence type="ECO:0000256" key="10">
    <source>
        <dbReference type="ARBA" id="ARBA00030775"/>
    </source>
</evidence>
<dbReference type="GO" id="GO:0005886">
    <property type="term" value="C:plasma membrane"/>
    <property type="evidence" value="ECO:0007669"/>
    <property type="project" value="UniProtKB-SubCell"/>
</dbReference>
<gene>
    <name evidence="12" type="ORF">MED297_18226</name>
</gene>
<proteinExistence type="inferred from homology"/>
<accession>A4BJK8</accession>
<dbReference type="STRING" id="314283.MED297_18226"/>
<evidence type="ECO:0000256" key="4">
    <source>
        <dbReference type="ARBA" id="ARBA00022481"/>
    </source>
</evidence>
<keyword evidence="3" id="KW-1003">Cell membrane</keyword>
<dbReference type="Proteomes" id="UP000005953">
    <property type="component" value="Unassembled WGS sequence"/>
</dbReference>
<evidence type="ECO:0000259" key="11">
    <source>
        <dbReference type="Pfam" id="PF12019"/>
    </source>
</evidence>
<dbReference type="NCBIfam" id="TIGR02532">
    <property type="entry name" value="IV_pilin_GFxxxE"/>
    <property type="match status" value="1"/>
</dbReference>
<dbReference type="RefSeq" id="WP_008044124.1">
    <property type="nucleotide sequence ID" value="NZ_CH724151.1"/>
</dbReference>
<keyword evidence="7" id="KW-1133">Transmembrane helix</keyword>
<dbReference type="InterPro" id="IPR045584">
    <property type="entry name" value="Pilin-like"/>
</dbReference>
<evidence type="ECO:0000313" key="12">
    <source>
        <dbReference type="EMBL" id="EAR07712.1"/>
    </source>
</evidence>
<evidence type="ECO:0000256" key="9">
    <source>
        <dbReference type="ARBA" id="ARBA00025772"/>
    </source>
</evidence>
<organism evidence="12 13">
    <name type="scientific">Reinekea blandensis MED297</name>
    <dbReference type="NCBI Taxonomy" id="314283"/>
    <lineage>
        <taxon>Bacteria</taxon>
        <taxon>Pseudomonadati</taxon>
        <taxon>Pseudomonadota</taxon>
        <taxon>Gammaproteobacteria</taxon>
        <taxon>Oceanospirillales</taxon>
        <taxon>Saccharospirillaceae</taxon>
        <taxon>Reinekea</taxon>
    </lineage>
</organism>
<keyword evidence="6" id="KW-0812">Transmembrane</keyword>
<evidence type="ECO:0000256" key="7">
    <source>
        <dbReference type="ARBA" id="ARBA00022989"/>
    </source>
</evidence>
<dbReference type="Pfam" id="PF12019">
    <property type="entry name" value="GspH"/>
    <property type="match status" value="1"/>
</dbReference>
<evidence type="ECO:0000256" key="3">
    <source>
        <dbReference type="ARBA" id="ARBA00022475"/>
    </source>
</evidence>
<evidence type="ECO:0000256" key="1">
    <source>
        <dbReference type="ARBA" id="ARBA00004377"/>
    </source>
</evidence>
<dbReference type="Gene3D" id="3.55.40.10">
    <property type="entry name" value="minor pseudopilin epsh domain"/>
    <property type="match status" value="1"/>
</dbReference>
<dbReference type="HOGENOM" id="CLU_084761_1_1_6"/>
<sequence>MRRSSGFTITELMLGLAIMGVLMALAAPSFRDQIRRSAASKVQEDLYADLILARSEAIARARSVTICPVANATAATLDCSTNTDHWNNGWIVITDTDENSALTDYAATDNRPDDEVIRVYINSSSDAVDIQPNGGSALRYNSRGFLEVGQQSFLFCDSISGFHEALVVAPGTGRVRYTDGATLTCS</sequence>
<dbReference type="GO" id="GO:0015627">
    <property type="term" value="C:type II protein secretion system complex"/>
    <property type="evidence" value="ECO:0007669"/>
    <property type="project" value="InterPro"/>
</dbReference>
<keyword evidence="4" id="KW-0488">Methylation</keyword>
<dbReference type="Pfam" id="PF07963">
    <property type="entry name" value="N_methyl"/>
    <property type="match status" value="1"/>
</dbReference>
<keyword evidence="5" id="KW-0997">Cell inner membrane</keyword>
<evidence type="ECO:0000256" key="5">
    <source>
        <dbReference type="ARBA" id="ARBA00022519"/>
    </source>
</evidence>
<evidence type="ECO:0000313" key="13">
    <source>
        <dbReference type="Proteomes" id="UP000005953"/>
    </source>
</evidence>
<comment type="similarity">
    <text evidence="9">Belongs to the GSP H family.</text>
</comment>